<comment type="catalytic activity">
    <reaction evidence="7">
        <text>adenosine + H2O + H(+) = inosine + NH4(+)</text>
        <dbReference type="Rhea" id="RHEA:24408"/>
        <dbReference type="ChEBI" id="CHEBI:15377"/>
        <dbReference type="ChEBI" id="CHEBI:15378"/>
        <dbReference type="ChEBI" id="CHEBI:16335"/>
        <dbReference type="ChEBI" id="CHEBI:17596"/>
        <dbReference type="ChEBI" id="CHEBI:28938"/>
        <dbReference type="EC" id="3.5.4.4"/>
    </reaction>
    <physiologicalReaction direction="left-to-right" evidence="7">
        <dbReference type="Rhea" id="RHEA:24409"/>
    </physiologicalReaction>
</comment>
<dbReference type="PANTHER" id="PTHR30616:SF2">
    <property type="entry name" value="PURINE NUCLEOSIDE PHOSPHORYLASE LACC1"/>
    <property type="match status" value="1"/>
</dbReference>
<comment type="catalytic activity">
    <reaction evidence="1">
        <text>inosine + phosphate = alpha-D-ribose 1-phosphate + hypoxanthine</text>
        <dbReference type="Rhea" id="RHEA:27646"/>
        <dbReference type="ChEBI" id="CHEBI:17368"/>
        <dbReference type="ChEBI" id="CHEBI:17596"/>
        <dbReference type="ChEBI" id="CHEBI:43474"/>
        <dbReference type="ChEBI" id="CHEBI:57720"/>
        <dbReference type="EC" id="2.4.2.1"/>
    </reaction>
    <physiologicalReaction direction="left-to-right" evidence="1">
        <dbReference type="Rhea" id="RHEA:27647"/>
    </physiologicalReaction>
</comment>
<gene>
    <name evidence="11" type="primary">yfiH</name>
    <name evidence="11" type="ORF">TUM4630_35560</name>
</gene>
<dbReference type="RefSeq" id="WP_119979370.1">
    <property type="nucleotide sequence ID" value="NZ_BPFB01000080.1"/>
</dbReference>
<sequence length="239" mass="26338">MLPSDWLIPKGVKLAFTQRQGGVSQPPFDSLNLGTHVGDSLTDVMQNRAIIRSALALPCEPAWLEQVHGVKVVDLDNDQQRVADGSFCQSTNHVCAVLTADCLPVLICDKQATQVAAVHAGWRGLCDGIIEAAIGQFDAPADQLLVYLGPCIGATAFEVGDDVRQQFIAKHLQTTLFFSPRGHKYMGDLQGIARYRIEQAGVSHIFCSSDCTYTLKQRYFSYRREPITGRMASLIWLEK</sequence>
<evidence type="ECO:0000256" key="9">
    <source>
        <dbReference type="ARBA" id="ARBA00049893"/>
    </source>
</evidence>
<comment type="catalytic activity">
    <reaction evidence="8">
        <text>adenosine + phosphate = alpha-D-ribose 1-phosphate + adenine</text>
        <dbReference type="Rhea" id="RHEA:27642"/>
        <dbReference type="ChEBI" id="CHEBI:16335"/>
        <dbReference type="ChEBI" id="CHEBI:16708"/>
        <dbReference type="ChEBI" id="CHEBI:43474"/>
        <dbReference type="ChEBI" id="CHEBI:57720"/>
        <dbReference type="EC" id="2.4.2.1"/>
    </reaction>
    <physiologicalReaction direction="left-to-right" evidence="8">
        <dbReference type="Rhea" id="RHEA:27643"/>
    </physiologicalReaction>
</comment>
<comment type="similarity">
    <text evidence="2 10">Belongs to the purine nucleoside phosphorylase YfiH/LACC1 family.</text>
</comment>
<dbReference type="Gene3D" id="3.60.140.10">
    <property type="entry name" value="CNF1/YfiH-like putative cysteine hydrolases"/>
    <property type="match status" value="1"/>
</dbReference>
<protein>
    <recommendedName>
        <fullName evidence="10">Purine nucleoside phosphorylase</fullName>
    </recommendedName>
</protein>
<keyword evidence="6" id="KW-0862">Zinc</keyword>
<reference evidence="11 12" key="1">
    <citation type="submission" date="2021-05" db="EMBL/GenBank/DDBJ databases">
        <title>Molecular characterization for Shewanella algae harboring chromosomal blaOXA-55-like strains isolated from clinical and environment sample.</title>
        <authorList>
            <person name="Ohama Y."/>
            <person name="Aoki K."/>
            <person name="Harada S."/>
            <person name="Moriya K."/>
            <person name="Ishii Y."/>
            <person name="Tateda K."/>
        </authorList>
    </citation>
    <scope>NUCLEOTIDE SEQUENCE [LARGE SCALE GENOMIC DNA]</scope>
    <source>
        <strain evidence="11 12">LMG 23746</strain>
    </source>
</reference>
<comment type="catalytic activity">
    <reaction evidence="9">
        <text>S-methyl-5'-thioadenosine + phosphate = 5-(methylsulfanyl)-alpha-D-ribose 1-phosphate + adenine</text>
        <dbReference type="Rhea" id="RHEA:11852"/>
        <dbReference type="ChEBI" id="CHEBI:16708"/>
        <dbReference type="ChEBI" id="CHEBI:17509"/>
        <dbReference type="ChEBI" id="CHEBI:43474"/>
        <dbReference type="ChEBI" id="CHEBI:58533"/>
        <dbReference type="EC" id="2.4.2.28"/>
    </reaction>
    <physiologicalReaction direction="left-to-right" evidence="9">
        <dbReference type="Rhea" id="RHEA:11853"/>
    </physiologicalReaction>
</comment>
<dbReference type="NCBIfam" id="TIGR00726">
    <property type="entry name" value="peptidoglycan editing factor PgeF"/>
    <property type="match status" value="1"/>
</dbReference>
<dbReference type="CDD" id="cd16833">
    <property type="entry name" value="YfiH"/>
    <property type="match status" value="1"/>
</dbReference>
<evidence type="ECO:0000256" key="1">
    <source>
        <dbReference type="ARBA" id="ARBA00000553"/>
    </source>
</evidence>
<keyword evidence="5" id="KW-0378">Hydrolase</keyword>
<dbReference type="InterPro" id="IPR011324">
    <property type="entry name" value="Cytotoxic_necrot_fac-like_cat"/>
</dbReference>
<keyword evidence="4" id="KW-0479">Metal-binding</keyword>
<dbReference type="InterPro" id="IPR038371">
    <property type="entry name" value="Cu_polyphenol_OxRdtase_sf"/>
</dbReference>
<evidence type="ECO:0000313" key="12">
    <source>
        <dbReference type="Proteomes" id="UP000761574"/>
    </source>
</evidence>
<organism evidence="11 12">
    <name type="scientific">Shewanella algidipiscicola</name>
    <dbReference type="NCBI Taxonomy" id="614070"/>
    <lineage>
        <taxon>Bacteria</taxon>
        <taxon>Pseudomonadati</taxon>
        <taxon>Pseudomonadota</taxon>
        <taxon>Gammaproteobacteria</taxon>
        <taxon>Alteromonadales</taxon>
        <taxon>Shewanellaceae</taxon>
        <taxon>Shewanella</taxon>
    </lineage>
</organism>
<dbReference type="SUPFAM" id="SSF64438">
    <property type="entry name" value="CNF1/YfiH-like putative cysteine hydrolases"/>
    <property type="match status" value="1"/>
</dbReference>
<evidence type="ECO:0000256" key="10">
    <source>
        <dbReference type="RuleBase" id="RU361274"/>
    </source>
</evidence>
<dbReference type="InterPro" id="IPR003730">
    <property type="entry name" value="Cu_polyphenol_OxRdtase"/>
</dbReference>
<dbReference type="Pfam" id="PF02578">
    <property type="entry name" value="Cu-oxidase_4"/>
    <property type="match status" value="1"/>
</dbReference>
<evidence type="ECO:0000256" key="2">
    <source>
        <dbReference type="ARBA" id="ARBA00007353"/>
    </source>
</evidence>
<evidence type="ECO:0000256" key="3">
    <source>
        <dbReference type="ARBA" id="ARBA00022679"/>
    </source>
</evidence>
<name>A0ABQ4NTT8_9GAMM</name>
<accession>A0ABQ4NTT8</accession>
<evidence type="ECO:0000256" key="4">
    <source>
        <dbReference type="ARBA" id="ARBA00022723"/>
    </source>
</evidence>
<dbReference type="EMBL" id="BPFB01000080">
    <property type="protein sequence ID" value="GIU02907.1"/>
    <property type="molecule type" value="Genomic_DNA"/>
</dbReference>
<evidence type="ECO:0000256" key="8">
    <source>
        <dbReference type="ARBA" id="ARBA00048968"/>
    </source>
</evidence>
<proteinExistence type="inferred from homology"/>
<dbReference type="PANTHER" id="PTHR30616">
    <property type="entry name" value="UNCHARACTERIZED PROTEIN YFIH"/>
    <property type="match status" value="1"/>
</dbReference>
<keyword evidence="3" id="KW-0808">Transferase</keyword>
<evidence type="ECO:0000256" key="5">
    <source>
        <dbReference type="ARBA" id="ARBA00022801"/>
    </source>
</evidence>
<evidence type="ECO:0000313" key="11">
    <source>
        <dbReference type="EMBL" id="GIU02907.1"/>
    </source>
</evidence>
<dbReference type="Proteomes" id="UP000761574">
    <property type="component" value="Unassembled WGS sequence"/>
</dbReference>
<evidence type="ECO:0000256" key="6">
    <source>
        <dbReference type="ARBA" id="ARBA00022833"/>
    </source>
</evidence>
<keyword evidence="12" id="KW-1185">Reference proteome</keyword>
<comment type="caution">
    <text evidence="11">The sequence shown here is derived from an EMBL/GenBank/DDBJ whole genome shotgun (WGS) entry which is preliminary data.</text>
</comment>
<evidence type="ECO:0000256" key="7">
    <source>
        <dbReference type="ARBA" id="ARBA00047989"/>
    </source>
</evidence>